<dbReference type="InterPro" id="IPR036291">
    <property type="entry name" value="NAD(P)-bd_dom_sf"/>
</dbReference>
<dbReference type="Gene3D" id="3.40.50.720">
    <property type="entry name" value="NAD(P)-binding Rossmann-like Domain"/>
    <property type="match status" value="2"/>
</dbReference>
<proteinExistence type="inferred from homology"/>
<dbReference type="Proteomes" id="UP000199534">
    <property type="component" value="Unassembled WGS sequence"/>
</dbReference>
<dbReference type="Pfam" id="PF02719">
    <property type="entry name" value="Polysacc_synt_2"/>
    <property type="match status" value="1"/>
</dbReference>
<evidence type="ECO:0000313" key="5">
    <source>
        <dbReference type="Proteomes" id="UP000199534"/>
    </source>
</evidence>
<comment type="similarity">
    <text evidence="1">Belongs to the polysaccharide synthase family.</text>
</comment>
<evidence type="ECO:0000259" key="3">
    <source>
        <dbReference type="Pfam" id="PF02719"/>
    </source>
</evidence>
<dbReference type="CDD" id="cd05237">
    <property type="entry name" value="UDP_invert_4-6DH_SDR_e"/>
    <property type="match status" value="1"/>
</dbReference>
<protein>
    <submittedName>
        <fullName evidence="4">NDP-sugar epimerase, includes UDP-GlcNAc-inverting 4,6-dehydratase FlaA1 and capsular polysaccharide biosynthesis protein EpsC</fullName>
    </submittedName>
</protein>
<keyword evidence="5" id="KW-1185">Reference proteome</keyword>
<name>A0A1I6H1N8_9FLAO</name>
<keyword evidence="2" id="KW-0812">Transmembrane</keyword>
<dbReference type="AlphaFoldDB" id="A0A1I6H1N8"/>
<keyword evidence="2" id="KW-0472">Membrane</keyword>
<dbReference type="Pfam" id="PF13727">
    <property type="entry name" value="CoA_binding_3"/>
    <property type="match status" value="1"/>
</dbReference>
<feature type="transmembrane region" description="Helical" evidence="2">
    <location>
        <begin position="115"/>
        <end position="138"/>
    </location>
</feature>
<dbReference type="PANTHER" id="PTHR43318:SF1">
    <property type="entry name" value="POLYSACCHARIDE BIOSYNTHESIS PROTEIN EPSC-RELATED"/>
    <property type="match status" value="1"/>
</dbReference>
<dbReference type="InterPro" id="IPR051203">
    <property type="entry name" value="Polysaccharide_Synthase-Rel"/>
</dbReference>
<reference evidence="4 5" key="1">
    <citation type="submission" date="2016-10" db="EMBL/GenBank/DDBJ databases">
        <authorList>
            <person name="de Groot N.N."/>
        </authorList>
    </citation>
    <scope>NUCLEOTIDE SEQUENCE [LARGE SCALE GENOMIC DNA]</scope>
    <source>
        <strain evidence="4 5">DSM 21019</strain>
    </source>
</reference>
<evidence type="ECO:0000256" key="1">
    <source>
        <dbReference type="ARBA" id="ARBA00007430"/>
    </source>
</evidence>
<dbReference type="PANTHER" id="PTHR43318">
    <property type="entry name" value="UDP-N-ACETYLGLUCOSAMINE 4,6-DEHYDRATASE"/>
    <property type="match status" value="1"/>
</dbReference>
<dbReference type="OrthoDB" id="9803111at2"/>
<dbReference type="SUPFAM" id="SSF51735">
    <property type="entry name" value="NAD(P)-binding Rossmann-fold domains"/>
    <property type="match status" value="2"/>
</dbReference>
<feature type="domain" description="Polysaccharide biosynthesis protein CapD-like" evidence="3">
    <location>
        <begin position="295"/>
        <end position="576"/>
    </location>
</feature>
<sequence>MIKNYIISNSHRYASRWLVLAIDVLLISVAFILSYLIRFNLTWNFETDNLWLQLPIVALIGALSFLITGSYKGVVRHTGVRDVYNIFNAICVSSIFTIFMVIFNRQLGILVDFTIPLSIIIIHSLIGFIALTASRYVFKSLFHSFVRKFSVTRNVLIYGAGEAGILTYNALTSHSASDKRVFGYIDDDNKKVGKSINGVRVYGTEILNRDFMQRNDIDEIIVSINNIEQHRLREIVEGLVDFQVQVKIVPPVEDWINGELKLSQIKQVQIEDLLNRTPINIRKSRVSNELKDQVIMVTGGAGSIGSEIVRQIANYDYKALIIIDQAESPLYDLQQELKQNGFHNFVPIVADIRDKNRMNSFFQEHQPNIVFHAAAYKHVPLMEYNAYEAIKINVAGTKVLADLALTHKVDKFVFVSTDKAVNPTNVMGATKRIAEMYISCMHQEHRTKFITTRFGNVLGSNGSVIPLFRRQIENGGPLTVTHKEITRYFMTIPEASQLVLEAAAMGKGGEIFIFDMGESVKIFDLARNMIKLSGLRYPDDIDIKITGLRPGEKLYEELLANGENTLPTYHKKIMISKVRELDYALVRSKIDELCISNMFFNGDTVRLMKEIVPEYVSHNSEFCKLDSNGNEVALPEPGKEIKAQRRTVYEAYMRSTQSPENKH</sequence>
<organism evidence="4 5">
    <name type="scientific">Robiginitalea myxolifaciens</name>
    <dbReference type="NCBI Taxonomy" id="400055"/>
    <lineage>
        <taxon>Bacteria</taxon>
        <taxon>Pseudomonadati</taxon>
        <taxon>Bacteroidota</taxon>
        <taxon>Flavobacteriia</taxon>
        <taxon>Flavobacteriales</taxon>
        <taxon>Flavobacteriaceae</taxon>
        <taxon>Robiginitalea</taxon>
    </lineage>
</organism>
<keyword evidence="2" id="KW-1133">Transmembrane helix</keyword>
<gene>
    <name evidence="4" type="ORF">SAMN04490243_2080</name>
</gene>
<feature type="transmembrane region" description="Helical" evidence="2">
    <location>
        <begin position="83"/>
        <end position="103"/>
    </location>
</feature>
<dbReference type="STRING" id="400055.SAMN04490243_2080"/>
<accession>A0A1I6H1N8</accession>
<feature type="transmembrane region" description="Helical" evidence="2">
    <location>
        <begin position="50"/>
        <end position="71"/>
    </location>
</feature>
<feature type="transmembrane region" description="Helical" evidence="2">
    <location>
        <begin position="17"/>
        <end position="38"/>
    </location>
</feature>
<evidence type="ECO:0000313" key="4">
    <source>
        <dbReference type="EMBL" id="SFR48363.1"/>
    </source>
</evidence>
<evidence type="ECO:0000256" key="2">
    <source>
        <dbReference type="SAM" id="Phobius"/>
    </source>
</evidence>
<dbReference type="InterPro" id="IPR003869">
    <property type="entry name" value="Polysac_CapD-like"/>
</dbReference>
<dbReference type="RefSeq" id="WP_092982526.1">
    <property type="nucleotide sequence ID" value="NZ_FOYQ01000002.1"/>
</dbReference>
<dbReference type="EMBL" id="FOYQ01000002">
    <property type="protein sequence ID" value="SFR48363.1"/>
    <property type="molecule type" value="Genomic_DNA"/>
</dbReference>